<proteinExistence type="predicted"/>
<organism evidence="2 3">
    <name type="scientific">Armillaria borealis</name>
    <dbReference type="NCBI Taxonomy" id="47425"/>
    <lineage>
        <taxon>Eukaryota</taxon>
        <taxon>Fungi</taxon>
        <taxon>Dikarya</taxon>
        <taxon>Basidiomycota</taxon>
        <taxon>Agaricomycotina</taxon>
        <taxon>Agaricomycetes</taxon>
        <taxon>Agaricomycetidae</taxon>
        <taxon>Agaricales</taxon>
        <taxon>Marasmiineae</taxon>
        <taxon>Physalacriaceae</taxon>
        <taxon>Armillaria</taxon>
    </lineage>
</organism>
<name>A0AA39JAJ1_9AGAR</name>
<feature type="compositionally biased region" description="Basic residues" evidence="1">
    <location>
        <begin position="167"/>
        <end position="178"/>
    </location>
</feature>
<reference evidence="2" key="1">
    <citation type="submission" date="2023-06" db="EMBL/GenBank/DDBJ databases">
        <authorList>
            <consortium name="Lawrence Berkeley National Laboratory"/>
            <person name="Ahrendt S."/>
            <person name="Sahu N."/>
            <person name="Indic B."/>
            <person name="Wong-Bajracharya J."/>
            <person name="Merenyi Z."/>
            <person name="Ke H.-M."/>
            <person name="Monk M."/>
            <person name="Kocsube S."/>
            <person name="Drula E."/>
            <person name="Lipzen A."/>
            <person name="Balint B."/>
            <person name="Henrissat B."/>
            <person name="Andreopoulos B."/>
            <person name="Martin F.M."/>
            <person name="Harder C.B."/>
            <person name="Rigling D."/>
            <person name="Ford K.L."/>
            <person name="Foster G.D."/>
            <person name="Pangilinan J."/>
            <person name="Papanicolaou A."/>
            <person name="Barry K."/>
            <person name="LaButti K."/>
            <person name="Viragh M."/>
            <person name="Koriabine M."/>
            <person name="Yan M."/>
            <person name="Riley R."/>
            <person name="Champramary S."/>
            <person name="Plett K.L."/>
            <person name="Tsai I.J."/>
            <person name="Slot J."/>
            <person name="Sipos G."/>
            <person name="Plett J."/>
            <person name="Nagy L.G."/>
            <person name="Grigoriev I.V."/>
        </authorList>
    </citation>
    <scope>NUCLEOTIDE SEQUENCE</scope>
    <source>
        <strain evidence="2">FPL87.14</strain>
    </source>
</reference>
<sequence>MALAWPFLILGGTTPPRSDLFSAIGKTSFVTSFRFCFPCLNAASLTTTGPSLPTASVHHLECTAHSAIVCGRYERSPRRLQASLPRHHVSDGRRPILILRLSHLRLVSHTQPIHRMYFGIRITPCANQLTATRASRAKSNSPGSLCEGMRPSKSKYMRNRLEDLPRTTRHWRPPRVKR</sequence>
<feature type="region of interest" description="Disordered" evidence="1">
    <location>
        <begin position="133"/>
        <end position="178"/>
    </location>
</feature>
<feature type="compositionally biased region" description="Polar residues" evidence="1">
    <location>
        <begin position="133"/>
        <end position="143"/>
    </location>
</feature>
<dbReference type="Proteomes" id="UP001175226">
    <property type="component" value="Unassembled WGS sequence"/>
</dbReference>
<protein>
    <submittedName>
        <fullName evidence="2">Uncharacterized protein</fullName>
    </submittedName>
</protein>
<evidence type="ECO:0000256" key="1">
    <source>
        <dbReference type="SAM" id="MobiDB-lite"/>
    </source>
</evidence>
<accession>A0AA39JAJ1</accession>
<dbReference type="EMBL" id="JAUEPT010000044">
    <property type="protein sequence ID" value="KAK0438236.1"/>
    <property type="molecule type" value="Genomic_DNA"/>
</dbReference>
<comment type="caution">
    <text evidence="2">The sequence shown here is derived from an EMBL/GenBank/DDBJ whole genome shotgun (WGS) entry which is preliminary data.</text>
</comment>
<gene>
    <name evidence="2" type="ORF">EV421DRAFT_973666</name>
</gene>
<evidence type="ECO:0000313" key="2">
    <source>
        <dbReference type="EMBL" id="KAK0438236.1"/>
    </source>
</evidence>
<keyword evidence="3" id="KW-1185">Reference proteome</keyword>
<evidence type="ECO:0000313" key="3">
    <source>
        <dbReference type="Proteomes" id="UP001175226"/>
    </source>
</evidence>
<dbReference type="AlphaFoldDB" id="A0AA39JAJ1"/>